<feature type="domain" description="S1 motif" evidence="4">
    <location>
        <begin position="90"/>
        <end position="174"/>
    </location>
</feature>
<keyword evidence="1 3" id="KW-0240">DNA-directed RNA polymerase</keyword>
<dbReference type="Pfam" id="PF00575">
    <property type="entry name" value="S1"/>
    <property type="match status" value="1"/>
</dbReference>
<evidence type="ECO:0000313" key="5">
    <source>
        <dbReference type="EMBL" id="AIF10181.1"/>
    </source>
</evidence>
<evidence type="ECO:0000256" key="3">
    <source>
        <dbReference type="HAMAP-Rule" id="MF_00865"/>
    </source>
</evidence>
<sequence>MNGGKKMYRLEVREDTIRIPAEYIREGQSLSQHVDRLAHQAFEGRFDDDDNFIVVTYDHEMIGRGRIIHGDGAIYQKVRFKAVLFHLETNEIVDGAVSEVLEFGAFVQIGPLEGLLHKSQILEEPVNINQNEGKVTGTRSGNLLQLKDSVRARVVTLSLNPHDPRSSKIGLTCKQPGLGAHGWLGEEKEE</sequence>
<dbReference type="NCBIfam" id="TIGR00448">
    <property type="entry name" value="rpoE"/>
    <property type="match status" value="1"/>
</dbReference>
<dbReference type="PANTHER" id="PTHR12709">
    <property type="entry name" value="DNA-DIRECTED RNA POLYMERASE II, III"/>
    <property type="match status" value="1"/>
</dbReference>
<keyword evidence="3 5" id="KW-0808">Transferase</keyword>
<accession>A0A075H1X1</accession>
<comment type="subcellular location">
    <subcellularLocation>
        <location evidence="3">Cytoplasm</location>
    </subcellularLocation>
</comment>
<name>A0A075H1X1_9EURY</name>
<dbReference type="GO" id="GO:0003899">
    <property type="term" value="F:DNA-directed RNA polymerase activity"/>
    <property type="evidence" value="ECO:0007669"/>
    <property type="project" value="UniProtKB-UniRule"/>
</dbReference>
<comment type="function">
    <text evidence="3">DNA-dependent RNA polymerase (RNAP) catalyzes the transcription of DNA into RNA using the four ribonucleoside triphosphates as substrates.</text>
</comment>
<dbReference type="PROSITE" id="PS50126">
    <property type="entry name" value="S1"/>
    <property type="match status" value="1"/>
</dbReference>
<comment type="domain">
    <text evidence="3">Forms 2 domains with an elongated structure; Rpo4 packs into the hinge region between the 2 domains.</text>
</comment>
<dbReference type="Gene3D" id="2.40.50.140">
    <property type="entry name" value="Nucleic acid-binding proteins"/>
    <property type="match status" value="1"/>
</dbReference>
<dbReference type="PANTHER" id="PTHR12709:SF4">
    <property type="entry name" value="DNA-DIRECTED RNA POLYMERASE II SUBUNIT RPB7"/>
    <property type="match status" value="1"/>
</dbReference>
<dbReference type="SUPFAM" id="SSF50249">
    <property type="entry name" value="Nucleic acid-binding proteins"/>
    <property type="match status" value="1"/>
</dbReference>
<protein>
    <recommendedName>
        <fullName evidence="3">DNA-directed RNA polymerase subunit Rpo7</fullName>
        <ecNumber evidence="3">2.7.7.6</ecNumber>
    </recommendedName>
    <alternativeName>
        <fullName evidence="3">DNA-directed RNA polymerase subunit E</fullName>
    </alternativeName>
</protein>
<keyword evidence="2 3" id="KW-0804">Transcription</keyword>
<dbReference type="CDD" id="cd04460">
    <property type="entry name" value="S1_RpoE"/>
    <property type="match status" value="1"/>
</dbReference>
<reference evidence="5" key="1">
    <citation type="journal article" date="2014" name="Genome Biol. Evol.">
        <title>Pangenome evidence for extensive interdomain horizontal transfer affecting lineage core and shell genes in uncultured planktonic thaumarchaeota and euryarchaeota.</title>
        <authorList>
            <person name="Deschamps P."/>
            <person name="Zivanovic Y."/>
            <person name="Moreira D."/>
            <person name="Rodriguez-Valera F."/>
            <person name="Lopez-Garcia P."/>
        </authorList>
    </citation>
    <scope>NUCLEOTIDE SEQUENCE</scope>
</reference>
<dbReference type="InterPro" id="IPR012340">
    <property type="entry name" value="NA-bd_OB-fold"/>
</dbReference>
<dbReference type="HAMAP" id="MF_00865">
    <property type="entry name" value="RNApol_arch_Rpo7"/>
    <property type="match status" value="1"/>
</dbReference>
<dbReference type="InterPro" id="IPR004519">
    <property type="entry name" value="RNAP_E/RPC8"/>
</dbReference>
<keyword evidence="3 5" id="KW-0548">Nucleotidyltransferase</keyword>
<evidence type="ECO:0000259" key="4">
    <source>
        <dbReference type="PROSITE" id="PS50126"/>
    </source>
</evidence>
<keyword evidence="3" id="KW-0963">Cytoplasm</keyword>
<evidence type="ECO:0000256" key="2">
    <source>
        <dbReference type="ARBA" id="ARBA00023163"/>
    </source>
</evidence>
<dbReference type="GO" id="GO:0003677">
    <property type="term" value="F:DNA binding"/>
    <property type="evidence" value="ECO:0007669"/>
    <property type="project" value="InterPro"/>
</dbReference>
<dbReference type="InterPro" id="IPR003029">
    <property type="entry name" value="S1_domain"/>
</dbReference>
<dbReference type="GO" id="GO:0000428">
    <property type="term" value="C:DNA-directed RNA polymerase complex"/>
    <property type="evidence" value="ECO:0007669"/>
    <property type="project" value="UniProtKB-KW"/>
</dbReference>
<dbReference type="InterPro" id="IPR046399">
    <property type="entry name" value="RNApol_Rpo7"/>
</dbReference>
<dbReference type="NCBIfam" id="NF006333">
    <property type="entry name" value="PRK08563.1"/>
    <property type="match status" value="1"/>
</dbReference>
<dbReference type="SUPFAM" id="SSF88798">
    <property type="entry name" value="N-terminal, heterodimerisation domain of RBP7 (RpoE)"/>
    <property type="match status" value="1"/>
</dbReference>
<organism evidence="5">
    <name type="scientific">uncultured marine group II/III euryarchaeote KM3_44_G05</name>
    <dbReference type="NCBI Taxonomy" id="1456448"/>
    <lineage>
        <taxon>Archaea</taxon>
        <taxon>Methanobacteriati</taxon>
        <taxon>Methanobacteriota</taxon>
        <taxon>environmental samples</taxon>
    </lineage>
</organism>
<comment type="catalytic activity">
    <reaction evidence="3">
        <text>RNA(n) + a ribonucleoside 5'-triphosphate = RNA(n+1) + diphosphate</text>
        <dbReference type="Rhea" id="RHEA:21248"/>
        <dbReference type="Rhea" id="RHEA-COMP:14527"/>
        <dbReference type="Rhea" id="RHEA-COMP:17342"/>
        <dbReference type="ChEBI" id="CHEBI:33019"/>
        <dbReference type="ChEBI" id="CHEBI:61557"/>
        <dbReference type="ChEBI" id="CHEBI:140395"/>
        <dbReference type="EC" id="2.7.7.6"/>
    </reaction>
</comment>
<dbReference type="EC" id="2.7.7.6" evidence="3"/>
<dbReference type="GO" id="GO:0006352">
    <property type="term" value="P:DNA-templated transcription initiation"/>
    <property type="evidence" value="ECO:0007669"/>
    <property type="project" value="InterPro"/>
</dbReference>
<comment type="subunit">
    <text evidence="3">Part of the RNA polymerase complex. Forms a stalk with Rpo4 that extends from the main structure.</text>
</comment>
<dbReference type="InterPro" id="IPR036898">
    <property type="entry name" value="RNA_pol_Rpb7-like_N_sf"/>
</dbReference>
<dbReference type="SMART" id="SM00316">
    <property type="entry name" value="S1"/>
    <property type="match status" value="1"/>
</dbReference>
<gene>
    <name evidence="5" type="primary">rpoE1</name>
    <name evidence="3" type="synonym">rpo7</name>
    <name evidence="3" type="synonym">rpoE</name>
</gene>
<comment type="similarity">
    <text evidence="3">Belongs to the eukaryotic RPB7/RPC8 RNA polymerase subunit family.</text>
</comment>
<dbReference type="GO" id="GO:0005737">
    <property type="term" value="C:cytoplasm"/>
    <property type="evidence" value="ECO:0007669"/>
    <property type="project" value="UniProtKB-SubCell"/>
</dbReference>
<proteinExistence type="inferred from homology"/>
<dbReference type="InterPro" id="IPR045113">
    <property type="entry name" value="Rpb7-like"/>
</dbReference>
<evidence type="ECO:0000256" key="1">
    <source>
        <dbReference type="ARBA" id="ARBA00022478"/>
    </source>
</evidence>
<dbReference type="Gene3D" id="3.30.1490.120">
    <property type="entry name" value="RNA polymerase Rpb7-like, N-terminal domain"/>
    <property type="match status" value="1"/>
</dbReference>
<dbReference type="AlphaFoldDB" id="A0A075H1X1"/>
<dbReference type="EMBL" id="KF900884">
    <property type="protein sequence ID" value="AIF10181.1"/>
    <property type="molecule type" value="Genomic_DNA"/>
</dbReference>